<dbReference type="InterPro" id="IPR029058">
    <property type="entry name" value="AB_hydrolase_fold"/>
</dbReference>
<evidence type="ECO:0000313" key="5">
    <source>
        <dbReference type="Proteomes" id="UP000322077"/>
    </source>
</evidence>
<feature type="region of interest" description="Disordered" evidence="2">
    <location>
        <begin position="1"/>
        <end position="20"/>
    </location>
</feature>
<gene>
    <name evidence="4" type="ORF">FYJ91_18835</name>
</gene>
<sequence length="274" mass="28834">MRERMAARMKSDPAPGAAEYAYGADPSQKLDLWTSEGATKPTPLVLFVHGGGWKQGDKTNATGADMVGHLTGQGYAVASINYRLVPAATVEKQAQDVAAAIAWARDNAAKIGIDPTKIVIMGHSAGAHLVALVGTDERWLEALGLTEGAVRGVIALDGAAYDVPSQLDQAGPMMRNTYEQAFGSDIARQRALSPTTYAAGPNAPTFLILHIDRADGKAQSEALGEALAKSGTPAQVKAIDGKGLRGHMEINRELGRADYPATAIVDDWLKTVFG</sequence>
<dbReference type="PANTHER" id="PTHR48081:SF33">
    <property type="entry name" value="KYNURENINE FORMAMIDASE"/>
    <property type="match status" value="1"/>
</dbReference>
<keyword evidence="5" id="KW-1185">Reference proteome</keyword>
<dbReference type="Pfam" id="PF20434">
    <property type="entry name" value="BD-FAE"/>
    <property type="match status" value="1"/>
</dbReference>
<dbReference type="InterPro" id="IPR049492">
    <property type="entry name" value="BD-FAE-like_dom"/>
</dbReference>
<evidence type="ECO:0000256" key="1">
    <source>
        <dbReference type="ARBA" id="ARBA00022801"/>
    </source>
</evidence>
<keyword evidence="1 4" id="KW-0378">Hydrolase</keyword>
<dbReference type="InterPro" id="IPR050300">
    <property type="entry name" value="GDXG_lipolytic_enzyme"/>
</dbReference>
<dbReference type="PANTHER" id="PTHR48081">
    <property type="entry name" value="AB HYDROLASE SUPERFAMILY PROTEIN C4A8.06C"/>
    <property type="match status" value="1"/>
</dbReference>
<evidence type="ECO:0000259" key="3">
    <source>
        <dbReference type="Pfam" id="PF20434"/>
    </source>
</evidence>
<accession>A0A5D9C0R6</accession>
<name>A0A5D9C0R6_9SPHN</name>
<feature type="compositionally biased region" description="Basic and acidic residues" evidence="2">
    <location>
        <begin position="1"/>
        <end position="11"/>
    </location>
</feature>
<comment type="caution">
    <text evidence="4">The sequence shown here is derived from an EMBL/GenBank/DDBJ whole genome shotgun (WGS) entry which is preliminary data.</text>
</comment>
<evidence type="ECO:0000256" key="2">
    <source>
        <dbReference type="SAM" id="MobiDB-lite"/>
    </source>
</evidence>
<protein>
    <submittedName>
        <fullName evidence="4">Alpha/beta hydrolase</fullName>
    </submittedName>
</protein>
<reference evidence="4 5" key="1">
    <citation type="submission" date="2019-08" db="EMBL/GenBank/DDBJ databases">
        <authorList>
            <person name="Wang G."/>
            <person name="Xu Z."/>
        </authorList>
    </citation>
    <scope>NUCLEOTIDE SEQUENCE [LARGE SCALE GENOMIC DNA]</scope>
    <source>
        <strain evidence="4 5">ZX</strain>
    </source>
</reference>
<dbReference type="EMBL" id="VTOU01000005">
    <property type="protein sequence ID" value="TZG24757.1"/>
    <property type="molecule type" value="Genomic_DNA"/>
</dbReference>
<feature type="domain" description="BD-FAE-like" evidence="3">
    <location>
        <begin position="30"/>
        <end position="223"/>
    </location>
</feature>
<evidence type="ECO:0000313" key="4">
    <source>
        <dbReference type="EMBL" id="TZG24757.1"/>
    </source>
</evidence>
<dbReference type="SUPFAM" id="SSF53474">
    <property type="entry name" value="alpha/beta-Hydrolases"/>
    <property type="match status" value="1"/>
</dbReference>
<proteinExistence type="predicted"/>
<dbReference type="AlphaFoldDB" id="A0A5D9C0R6"/>
<dbReference type="GO" id="GO:0016787">
    <property type="term" value="F:hydrolase activity"/>
    <property type="evidence" value="ECO:0007669"/>
    <property type="project" value="UniProtKB-KW"/>
</dbReference>
<organism evidence="4 5">
    <name type="scientific">Sphingomonas montanisoli</name>
    <dbReference type="NCBI Taxonomy" id="2606412"/>
    <lineage>
        <taxon>Bacteria</taxon>
        <taxon>Pseudomonadati</taxon>
        <taxon>Pseudomonadota</taxon>
        <taxon>Alphaproteobacteria</taxon>
        <taxon>Sphingomonadales</taxon>
        <taxon>Sphingomonadaceae</taxon>
        <taxon>Sphingomonas</taxon>
    </lineage>
</organism>
<dbReference type="Proteomes" id="UP000322077">
    <property type="component" value="Unassembled WGS sequence"/>
</dbReference>
<dbReference type="Gene3D" id="3.40.50.1820">
    <property type="entry name" value="alpha/beta hydrolase"/>
    <property type="match status" value="1"/>
</dbReference>